<name>A0ABT6RHY0_9BACT</name>
<protein>
    <submittedName>
        <fullName evidence="2">Glycosyltransferase family 2 protein</fullName>
        <ecNumber evidence="2">2.4.-.-</ecNumber>
    </submittedName>
</protein>
<evidence type="ECO:0000313" key="2">
    <source>
        <dbReference type="EMBL" id="MDI3322138.1"/>
    </source>
</evidence>
<dbReference type="Gene3D" id="3.90.550.10">
    <property type="entry name" value="Spore Coat Polysaccharide Biosynthesis Protein SpsA, Chain A"/>
    <property type="match status" value="1"/>
</dbReference>
<dbReference type="PANTHER" id="PTHR22916">
    <property type="entry name" value="GLYCOSYLTRANSFERASE"/>
    <property type="match status" value="1"/>
</dbReference>
<evidence type="ECO:0000313" key="3">
    <source>
        <dbReference type="Proteomes" id="UP001226434"/>
    </source>
</evidence>
<dbReference type="InterPro" id="IPR029044">
    <property type="entry name" value="Nucleotide-diphossugar_trans"/>
</dbReference>
<keyword evidence="2" id="KW-0808">Transferase</keyword>
<dbReference type="GO" id="GO:0016757">
    <property type="term" value="F:glycosyltransferase activity"/>
    <property type="evidence" value="ECO:0007669"/>
    <property type="project" value="UniProtKB-KW"/>
</dbReference>
<sequence length="273" mass="32042">MTKLSIITINLNNADGLKKTIESIINQTFTNYEYIIIDGNSTDESVSIIKQHSEKINYWVSEPDAGIYNAMNKGVIKATGEYCLFLNSGDYLINSNILDVVFHSKNPNEDFVYGNIMRLNKNGKEYEHKAPEKLTFFTFYFSSSICHQAIFYKRDLFQKYGLYNEDNRIASDWEFNTLVIIKHNCTTRYLNEPISFFEKNNLSANEEMNEMERQKALRKHFDEKTLADYEYFKQLRQTPIVSYNLELKSDFLKATVLFYLKVLVKIQLLFSKK</sequence>
<dbReference type="SUPFAM" id="SSF53448">
    <property type="entry name" value="Nucleotide-diphospho-sugar transferases"/>
    <property type="match status" value="1"/>
</dbReference>
<dbReference type="EC" id="2.4.-.-" evidence="2"/>
<reference evidence="2 3" key="1">
    <citation type="submission" date="2023-05" db="EMBL/GenBank/DDBJ databases">
        <title>Genome sequence of Pinibacter sp. MAH-24.</title>
        <authorList>
            <person name="Huq M.A."/>
        </authorList>
    </citation>
    <scope>NUCLEOTIDE SEQUENCE [LARGE SCALE GENOMIC DNA]</scope>
    <source>
        <strain evidence="2 3">MAH-24</strain>
    </source>
</reference>
<dbReference type="PANTHER" id="PTHR22916:SF67">
    <property type="entry name" value="COLANIC ACID BIOSYNTHESIS GLYCOSYL TRANSFERASE WCAE-RELATED"/>
    <property type="match status" value="1"/>
</dbReference>
<dbReference type="RefSeq" id="WP_282336258.1">
    <property type="nucleotide sequence ID" value="NZ_JASBRG010000007.1"/>
</dbReference>
<gene>
    <name evidence="2" type="ORF">QJ048_20280</name>
</gene>
<dbReference type="Proteomes" id="UP001226434">
    <property type="component" value="Unassembled WGS sequence"/>
</dbReference>
<dbReference type="CDD" id="cd06433">
    <property type="entry name" value="GT_2_WfgS_like"/>
    <property type="match status" value="1"/>
</dbReference>
<accession>A0ABT6RHY0</accession>
<proteinExistence type="predicted"/>
<comment type="caution">
    <text evidence="2">The sequence shown here is derived from an EMBL/GenBank/DDBJ whole genome shotgun (WGS) entry which is preliminary data.</text>
</comment>
<dbReference type="Pfam" id="PF00535">
    <property type="entry name" value="Glycos_transf_2"/>
    <property type="match status" value="1"/>
</dbReference>
<keyword evidence="2" id="KW-0328">Glycosyltransferase</keyword>
<organism evidence="2 3">
    <name type="scientific">Pinibacter soli</name>
    <dbReference type="NCBI Taxonomy" id="3044211"/>
    <lineage>
        <taxon>Bacteria</taxon>
        <taxon>Pseudomonadati</taxon>
        <taxon>Bacteroidota</taxon>
        <taxon>Chitinophagia</taxon>
        <taxon>Chitinophagales</taxon>
        <taxon>Chitinophagaceae</taxon>
        <taxon>Pinibacter</taxon>
    </lineage>
</organism>
<dbReference type="InterPro" id="IPR001173">
    <property type="entry name" value="Glyco_trans_2-like"/>
</dbReference>
<evidence type="ECO:0000259" key="1">
    <source>
        <dbReference type="Pfam" id="PF00535"/>
    </source>
</evidence>
<dbReference type="EMBL" id="JASBRG010000007">
    <property type="protein sequence ID" value="MDI3322138.1"/>
    <property type="molecule type" value="Genomic_DNA"/>
</dbReference>
<keyword evidence="3" id="KW-1185">Reference proteome</keyword>
<feature type="domain" description="Glycosyltransferase 2-like" evidence="1">
    <location>
        <begin position="5"/>
        <end position="160"/>
    </location>
</feature>